<evidence type="ECO:0000313" key="8">
    <source>
        <dbReference type="EMBL" id="PSL42172.1"/>
    </source>
</evidence>
<reference evidence="8 9" key="1">
    <citation type="submission" date="2018-03" db="EMBL/GenBank/DDBJ databases">
        <title>Genomic Encyclopedia of Type Strains, Phase III (KMG-III): the genomes of soil and plant-associated and newly described type strains.</title>
        <authorList>
            <person name="Whitman W."/>
        </authorList>
    </citation>
    <scope>NUCLEOTIDE SEQUENCE [LARGE SCALE GENOMIC DNA]</scope>
    <source>
        <strain evidence="8 9">CGMCC 1.12259</strain>
    </source>
</reference>
<accession>A0A2P8H7H5</accession>
<feature type="domain" description="Core-binding (CB)" evidence="7">
    <location>
        <begin position="62"/>
        <end position="144"/>
    </location>
</feature>
<keyword evidence="3 5" id="KW-0238">DNA-binding</keyword>
<evidence type="ECO:0000256" key="1">
    <source>
        <dbReference type="ARBA" id="ARBA00008857"/>
    </source>
</evidence>
<dbReference type="PROSITE" id="PS51898">
    <property type="entry name" value="TYR_RECOMBINASE"/>
    <property type="match status" value="1"/>
</dbReference>
<dbReference type="InterPro" id="IPR002104">
    <property type="entry name" value="Integrase_catalytic"/>
</dbReference>
<dbReference type="AlphaFoldDB" id="A0A2P8H7H5"/>
<name>A0A2P8H7H5_9BACL</name>
<keyword evidence="2" id="KW-0229">DNA integration</keyword>
<evidence type="ECO:0000256" key="2">
    <source>
        <dbReference type="ARBA" id="ARBA00022908"/>
    </source>
</evidence>
<dbReference type="RefSeq" id="WP_106531950.1">
    <property type="nucleotide sequence ID" value="NZ_PYAT01000001.1"/>
</dbReference>
<dbReference type="GO" id="GO:0015074">
    <property type="term" value="P:DNA integration"/>
    <property type="evidence" value="ECO:0007669"/>
    <property type="project" value="UniProtKB-KW"/>
</dbReference>
<evidence type="ECO:0000313" key="9">
    <source>
        <dbReference type="Proteomes" id="UP000242682"/>
    </source>
</evidence>
<dbReference type="Pfam" id="PF00589">
    <property type="entry name" value="Phage_integrase"/>
    <property type="match status" value="1"/>
</dbReference>
<evidence type="ECO:0000259" key="6">
    <source>
        <dbReference type="PROSITE" id="PS51898"/>
    </source>
</evidence>
<dbReference type="PROSITE" id="PS51900">
    <property type="entry name" value="CB"/>
    <property type="match status" value="1"/>
</dbReference>
<dbReference type="InterPro" id="IPR010998">
    <property type="entry name" value="Integrase_recombinase_N"/>
</dbReference>
<dbReference type="Pfam" id="PF14659">
    <property type="entry name" value="Phage_int_SAM_3"/>
    <property type="match status" value="1"/>
</dbReference>
<gene>
    <name evidence="8" type="ORF">B0H99_101420</name>
</gene>
<evidence type="ECO:0000256" key="4">
    <source>
        <dbReference type="ARBA" id="ARBA00023172"/>
    </source>
</evidence>
<comment type="similarity">
    <text evidence="1">Belongs to the 'phage' integrase family.</text>
</comment>
<dbReference type="CDD" id="cd01189">
    <property type="entry name" value="INT_ICEBs1_C_like"/>
    <property type="match status" value="1"/>
</dbReference>
<dbReference type="GO" id="GO:0006310">
    <property type="term" value="P:DNA recombination"/>
    <property type="evidence" value="ECO:0007669"/>
    <property type="project" value="UniProtKB-KW"/>
</dbReference>
<comment type="caution">
    <text evidence="8">The sequence shown here is derived from an EMBL/GenBank/DDBJ whole genome shotgun (WGS) entry which is preliminary data.</text>
</comment>
<dbReference type="InterPro" id="IPR011010">
    <property type="entry name" value="DNA_brk_join_enz"/>
</dbReference>
<protein>
    <submittedName>
        <fullName evidence="8">Site-specific recombinase XerD</fullName>
    </submittedName>
</protein>
<keyword evidence="9" id="KW-1185">Reference proteome</keyword>
<dbReference type="OrthoDB" id="9803188at2"/>
<dbReference type="EMBL" id="PYAT01000001">
    <property type="protein sequence ID" value="PSL42172.1"/>
    <property type="molecule type" value="Genomic_DNA"/>
</dbReference>
<keyword evidence="4" id="KW-0233">DNA recombination</keyword>
<sequence length="397" mass="46173">MKCRKLENGKWECYAEGPRDSITNKRNPIRKQSQKKNVAQQKVKEALEALTSGIDGKKANNVTFQEVAADWMRVYEQSGVKRSTVRSRESSLKKINTYFGDIAIGRISHQLIQDMLLDMYKKQYSKSLLDHAKVTARFVFQYAKKQKLRLDNPVTETVIPRNRKSVEEIENEEIHEKYFEVNELETFLQTAETKGLLHDKEWFPVLAFTGMRAGELCALKWTDVFFDTNQIRITKTMDNIADMKSYELTPPKSLKAVRVVDVDPQIMDLLKRLKVRQKEALLKYRSTTSKYHEENFVFSRPKNGYPYSTKYLYRRTVRLCKMADLDKVEGTHILRHTHITMLTEAGVELDAIMARVGHEDSKTTKNIYTHITKNKKKDAAERISFHFGKLLDYKIGG</sequence>
<dbReference type="InterPro" id="IPR004107">
    <property type="entry name" value="Integrase_SAM-like_N"/>
</dbReference>
<proteinExistence type="inferred from homology"/>
<evidence type="ECO:0000256" key="3">
    <source>
        <dbReference type="ARBA" id="ARBA00023125"/>
    </source>
</evidence>
<dbReference type="InterPro" id="IPR044068">
    <property type="entry name" value="CB"/>
</dbReference>
<evidence type="ECO:0000259" key="7">
    <source>
        <dbReference type="PROSITE" id="PS51900"/>
    </source>
</evidence>
<dbReference type="PANTHER" id="PTHR30349">
    <property type="entry name" value="PHAGE INTEGRASE-RELATED"/>
    <property type="match status" value="1"/>
</dbReference>
<evidence type="ECO:0000256" key="5">
    <source>
        <dbReference type="PROSITE-ProRule" id="PRU01248"/>
    </source>
</evidence>
<dbReference type="Gene3D" id="1.10.443.10">
    <property type="entry name" value="Intergrase catalytic core"/>
    <property type="match status" value="1"/>
</dbReference>
<feature type="domain" description="Tyr recombinase" evidence="6">
    <location>
        <begin position="174"/>
        <end position="381"/>
    </location>
</feature>
<dbReference type="InterPro" id="IPR013762">
    <property type="entry name" value="Integrase-like_cat_sf"/>
</dbReference>
<dbReference type="Proteomes" id="UP000242682">
    <property type="component" value="Unassembled WGS sequence"/>
</dbReference>
<dbReference type="SUPFAM" id="SSF56349">
    <property type="entry name" value="DNA breaking-rejoining enzymes"/>
    <property type="match status" value="1"/>
</dbReference>
<dbReference type="PANTHER" id="PTHR30349:SF64">
    <property type="entry name" value="PROPHAGE INTEGRASE INTD-RELATED"/>
    <property type="match status" value="1"/>
</dbReference>
<dbReference type="InterPro" id="IPR050090">
    <property type="entry name" value="Tyrosine_recombinase_XerCD"/>
</dbReference>
<dbReference type="Gene3D" id="1.10.150.130">
    <property type="match status" value="1"/>
</dbReference>
<dbReference type="GO" id="GO:0003677">
    <property type="term" value="F:DNA binding"/>
    <property type="evidence" value="ECO:0007669"/>
    <property type="project" value="UniProtKB-UniRule"/>
</dbReference>
<organism evidence="8 9">
    <name type="scientific">Planomicrobium soli</name>
    <dbReference type="NCBI Taxonomy" id="1176648"/>
    <lineage>
        <taxon>Bacteria</taxon>
        <taxon>Bacillati</taxon>
        <taxon>Bacillota</taxon>
        <taxon>Bacilli</taxon>
        <taxon>Bacillales</taxon>
        <taxon>Caryophanaceae</taxon>
        <taxon>Planomicrobium</taxon>
    </lineage>
</organism>